<reference evidence="2" key="1">
    <citation type="journal article" date="2022" name="G3 (Bethesda)">
        <title>Unveiling the complete genome sequence of Alicyclobacillus acidoterrestris DSM 3922T, a taint-producing strain.</title>
        <authorList>
            <person name="Leonardo I.C."/>
            <person name="Barreto Crespo M.T."/>
            <person name="Gaspar F.B."/>
        </authorList>
    </citation>
    <scope>NUCLEOTIDE SEQUENCE [LARGE SCALE GENOMIC DNA]</scope>
    <source>
        <strain evidence="2">DSM 3922</strain>
    </source>
</reference>
<accession>A0A9E6ZFH0</accession>
<organism evidence="1 2">
    <name type="scientific">Alicyclobacillus acidoterrestris (strain ATCC 49025 / DSM 3922 / CIP 106132 / NCIMB 13137 / GD3B)</name>
    <dbReference type="NCBI Taxonomy" id="1356854"/>
    <lineage>
        <taxon>Bacteria</taxon>
        <taxon>Bacillati</taxon>
        <taxon>Bacillota</taxon>
        <taxon>Bacilli</taxon>
        <taxon>Bacillales</taxon>
        <taxon>Alicyclobacillaceae</taxon>
        <taxon>Alicyclobacillus</taxon>
    </lineage>
</organism>
<dbReference type="CDD" id="cd10227">
    <property type="entry name" value="ASKHA_NBD_ParM-like"/>
    <property type="match status" value="1"/>
</dbReference>
<name>T0DDD4_ALIAG</name>
<evidence type="ECO:0000313" key="1">
    <source>
        <dbReference type="EMBL" id="UNO48017.1"/>
    </source>
</evidence>
<protein>
    <submittedName>
        <fullName evidence="1">Uncharacterized protein</fullName>
    </submittedName>
</protein>
<dbReference type="RefSeq" id="WP_021296095.1">
    <property type="nucleotide sequence ID" value="NZ_AURB01000124.1"/>
</dbReference>
<dbReference type="PROSITE" id="PS50206">
    <property type="entry name" value="RHODANESE_3"/>
    <property type="match status" value="1"/>
</dbReference>
<dbReference type="AlphaFoldDB" id="T0DDD4"/>
<dbReference type="EMBL" id="CP080467">
    <property type="protein sequence ID" value="UNO48017.1"/>
    <property type="molecule type" value="Genomic_DNA"/>
</dbReference>
<dbReference type="InterPro" id="IPR001763">
    <property type="entry name" value="Rhodanese-like_dom"/>
</dbReference>
<proteinExistence type="predicted"/>
<sequence>MPECASCVYLLPSKSGIVHGIDLGGATTNYVTWENGKWMDLRSGTLPYGVLNKEMEFHDLARLIAFDLMKHMWGFNGPVYTMGGTAEILAVALREYGLKDVVSIEEGVYANAKSYYTVGRLLSKKLQTQR</sequence>
<dbReference type="KEGG" id="aaco:K1I37_15190"/>
<dbReference type="Proteomes" id="UP000829401">
    <property type="component" value="Chromosome"/>
</dbReference>
<keyword evidence="2" id="KW-1185">Reference proteome</keyword>
<evidence type="ECO:0000313" key="2">
    <source>
        <dbReference type="Proteomes" id="UP000829401"/>
    </source>
</evidence>
<gene>
    <name evidence="1" type="ORF">K1I37_15190</name>
</gene>
<accession>T0DDD4</accession>